<dbReference type="EMBL" id="QEXV01000003">
    <property type="protein sequence ID" value="PWE17363.1"/>
    <property type="molecule type" value="Genomic_DNA"/>
</dbReference>
<feature type="transmembrane region" description="Helical" evidence="6">
    <location>
        <begin position="32"/>
        <end position="52"/>
    </location>
</feature>
<dbReference type="GO" id="GO:0009403">
    <property type="term" value="P:toxin biosynthetic process"/>
    <property type="evidence" value="ECO:0007669"/>
    <property type="project" value="InterPro"/>
</dbReference>
<name>A0A2U2BTN5_9PROT</name>
<organism evidence="7 8">
    <name type="scientific">Marinicauda salina</name>
    <dbReference type="NCBI Taxonomy" id="2135793"/>
    <lineage>
        <taxon>Bacteria</taxon>
        <taxon>Pseudomonadati</taxon>
        <taxon>Pseudomonadota</taxon>
        <taxon>Alphaproteobacteria</taxon>
        <taxon>Maricaulales</taxon>
        <taxon>Maricaulaceae</taxon>
        <taxon>Marinicauda</taxon>
    </lineage>
</organism>
<dbReference type="Pfam" id="PF02674">
    <property type="entry name" value="Colicin_V"/>
    <property type="match status" value="1"/>
</dbReference>
<comment type="caution">
    <text evidence="7">The sequence shown here is derived from an EMBL/GenBank/DDBJ whole genome shotgun (WGS) entry which is preliminary data.</text>
</comment>
<comment type="subcellular location">
    <subcellularLocation>
        <location evidence="1">Membrane</location>
        <topology evidence="1">Multi-pass membrane protein</topology>
    </subcellularLocation>
</comment>
<keyword evidence="2 6" id="KW-0812">Transmembrane</keyword>
<keyword evidence="3 6" id="KW-1133">Transmembrane helix</keyword>
<reference evidence="8" key="1">
    <citation type="submission" date="2018-05" db="EMBL/GenBank/DDBJ databases">
        <authorList>
            <person name="Liu B.-T."/>
        </authorList>
    </citation>
    <scope>NUCLEOTIDE SEQUENCE [LARGE SCALE GENOMIC DNA]</scope>
    <source>
        <strain evidence="8">WD6-1</strain>
    </source>
</reference>
<keyword evidence="4 6" id="KW-0472">Membrane</keyword>
<keyword evidence="8" id="KW-1185">Reference proteome</keyword>
<feature type="transmembrane region" description="Helical" evidence="6">
    <location>
        <begin position="64"/>
        <end position="85"/>
    </location>
</feature>
<dbReference type="Proteomes" id="UP000245168">
    <property type="component" value="Unassembled WGS sequence"/>
</dbReference>
<dbReference type="InterPro" id="IPR003825">
    <property type="entry name" value="Colicin-V_CvpA"/>
</dbReference>
<feature type="compositionally biased region" description="Basic and acidic residues" evidence="5">
    <location>
        <begin position="180"/>
        <end position="194"/>
    </location>
</feature>
<protein>
    <submittedName>
        <fullName evidence="7">CvpA family protein</fullName>
    </submittedName>
</protein>
<dbReference type="AlphaFoldDB" id="A0A2U2BTN5"/>
<feature type="region of interest" description="Disordered" evidence="5">
    <location>
        <begin position="163"/>
        <end position="194"/>
    </location>
</feature>
<evidence type="ECO:0000313" key="7">
    <source>
        <dbReference type="EMBL" id="PWE17363.1"/>
    </source>
</evidence>
<dbReference type="RefSeq" id="WP_109252594.1">
    <property type="nucleotide sequence ID" value="NZ_QEXV01000003.1"/>
</dbReference>
<evidence type="ECO:0000256" key="6">
    <source>
        <dbReference type="SAM" id="Phobius"/>
    </source>
</evidence>
<evidence type="ECO:0000256" key="2">
    <source>
        <dbReference type="ARBA" id="ARBA00022692"/>
    </source>
</evidence>
<feature type="compositionally biased region" description="Acidic residues" evidence="5">
    <location>
        <begin position="169"/>
        <end position="179"/>
    </location>
</feature>
<feature type="transmembrane region" description="Helical" evidence="6">
    <location>
        <begin position="106"/>
        <end position="126"/>
    </location>
</feature>
<dbReference type="PANTHER" id="PTHR36926">
    <property type="entry name" value="COLICIN V PRODUCTION PROTEIN"/>
    <property type="match status" value="1"/>
</dbReference>
<dbReference type="PANTHER" id="PTHR36926:SF1">
    <property type="entry name" value="COLICIN V PRODUCTION PROTEIN"/>
    <property type="match status" value="1"/>
</dbReference>
<evidence type="ECO:0000313" key="8">
    <source>
        <dbReference type="Proteomes" id="UP000245168"/>
    </source>
</evidence>
<feature type="transmembrane region" description="Helical" evidence="6">
    <location>
        <begin position="6"/>
        <end position="25"/>
    </location>
</feature>
<dbReference type="OrthoDB" id="7628958at2"/>
<dbReference type="GO" id="GO:0016020">
    <property type="term" value="C:membrane"/>
    <property type="evidence" value="ECO:0007669"/>
    <property type="project" value="UniProtKB-SubCell"/>
</dbReference>
<evidence type="ECO:0000256" key="4">
    <source>
        <dbReference type="ARBA" id="ARBA00023136"/>
    </source>
</evidence>
<proteinExistence type="predicted"/>
<gene>
    <name evidence="7" type="ORF">DDZ18_06675</name>
</gene>
<evidence type="ECO:0000256" key="1">
    <source>
        <dbReference type="ARBA" id="ARBA00004141"/>
    </source>
</evidence>
<dbReference type="InterPro" id="IPR052719">
    <property type="entry name" value="CvpA-like"/>
</dbReference>
<sequence length="194" mass="20878">MDASMAGFDLFALIVLFISGVMALLRGFVREALTVTAFVAAALAALWTRPVFAGLTMSMVDSALVANLLAMGVVFIVIYLAVSFVTASLQKNVKKGEDVNVLDRTLGFVFGLVRGLVLLGLLVLVFKNTMPGATPDWMRGARIYPLANATATMLQALAPDGSWAREGAEGEQQEDLDDDPLGRLIERSTENPRR</sequence>
<evidence type="ECO:0000256" key="3">
    <source>
        <dbReference type="ARBA" id="ARBA00022989"/>
    </source>
</evidence>
<accession>A0A2U2BTN5</accession>
<evidence type="ECO:0000256" key="5">
    <source>
        <dbReference type="SAM" id="MobiDB-lite"/>
    </source>
</evidence>